<gene>
    <name evidence="2" type="ORF">CAPTEDRAFT_106437</name>
</gene>
<feature type="non-terminal residue" evidence="2">
    <location>
        <position position="1"/>
    </location>
</feature>
<reference evidence="3" key="3">
    <citation type="submission" date="2015-06" db="UniProtKB">
        <authorList>
            <consortium name="EnsemblMetazoa"/>
        </authorList>
    </citation>
    <scope>IDENTIFICATION</scope>
</reference>
<dbReference type="InterPro" id="IPR051560">
    <property type="entry name" value="MAM_domain-containing"/>
</dbReference>
<evidence type="ECO:0000259" key="1">
    <source>
        <dbReference type="PROSITE" id="PS50060"/>
    </source>
</evidence>
<dbReference type="CDD" id="cd06263">
    <property type="entry name" value="MAM"/>
    <property type="match status" value="1"/>
</dbReference>
<evidence type="ECO:0000313" key="3">
    <source>
        <dbReference type="EnsemblMetazoa" id="CapteP106437"/>
    </source>
</evidence>
<dbReference type="EMBL" id="AMQN01009642">
    <property type="status" value="NOT_ANNOTATED_CDS"/>
    <property type="molecule type" value="Genomic_DNA"/>
</dbReference>
<keyword evidence="4" id="KW-1185">Reference proteome</keyword>
<dbReference type="HOGENOM" id="CLU_098682_1_1_1"/>
<accession>R7UBE4</accession>
<dbReference type="EMBL" id="KB305864">
    <property type="protein sequence ID" value="ELU00582.1"/>
    <property type="molecule type" value="Genomic_DNA"/>
</dbReference>
<dbReference type="GO" id="GO:0016020">
    <property type="term" value="C:membrane"/>
    <property type="evidence" value="ECO:0007669"/>
    <property type="project" value="InterPro"/>
</dbReference>
<evidence type="ECO:0000313" key="4">
    <source>
        <dbReference type="Proteomes" id="UP000014760"/>
    </source>
</evidence>
<protein>
    <recommendedName>
        <fullName evidence="1">MAM domain-containing protein</fullName>
    </recommendedName>
</protein>
<dbReference type="STRING" id="283909.R7UBE4"/>
<dbReference type="OrthoDB" id="412155at2759"/>
<evidence type="ECO:0000313" key="2">
    <source>
        <dbReference type="EMBL" id="ELU00582.1"/>
    </source>
</evidence>
<name>R7UBE4_CAPTE</name>
<reference evidence="4" key="1">
    <citation type="submission" date="2012-12" db="EMBL/GenBank/DDBJ databases">
        <authorList>
            <person name="Hellsten U."/>
            <person name="Grimwood J."/>
            <person name="Chapman J.A."/>
            <person name="Shapiro H."/>
            <person name="Aerts A."/>
            <person name="Otillar R.P."/>
            <person name="Terry A.Y."/>
            <person name="Boore J.L."/>
            <person name="Simakov O."/>
            <person name="Marletaz F."/>
            <person name="Cho S.-J."/>
            <person name="Edsinger-Gonzales E."/>
            <person name="Havlak P."/>
            <person name="Kuo D.-H."/>
            <person name="Larsson T."/>
            <person name="Lv J."/>
            <person name="Arendt D."/>
            <person name="Savage R."/>
            <person name="Osoegawa K."/>
            <person name="de Jong P."/>
            <person name="Lindberg D.R."/>
            <person name="Seaver E.C."/>
            <person name="Weisblat D.A."/>
            <person name="Putnam N.H."/>
            <person name="Grigoriev I.V."/>
            <person name="Rokhsar D.S."/>
        </authorList>
    </citation>
    <scope>NUCLEOTIDE SEQUENCE</scope>
    <source>
        <strain evidence="4">I ESC-2004</strain>
    </source>
</reference>
<dbReference type="PANTHER" id="PTHR23282:SF142">
    <property type="entry name" value="MAM DOMAIN-CONTAINING PROTEIN"/>
    <property type="match status" value="1"/>
</dbReference>
<dbReference type="SUPFAM" id="SSF49899">
    <property type="entry name" value="Concanavalin A-like lectins/glucanases"/>
    <property type="match status" value="1"/>
</dbReference>
<dbReference type="InterPro" id="IPR000998">
    <property type="entry name" value="MAM_dom"/>
</dbReference>
<dbReference type="InterPro" id="IPR013320">
    <property type="entry name" value="ConA-like_dom_sf"/>
</dbReference>
<dbReference type="Proteomes" id="UP000014760">
    <property type="component" value="Unassembled WGS sequence"/>
</dbReference>
<dbReference type="AlphaFoldDB" id="R7UBE4"/>
<sequence length="92" mass="10688">CLKFYYYMYGWHLAQGWLSVFRKERNQAQELLFEVDGDQGQRWLSKVINLEDMYPSTEVIFEAVKGDGHQSDIALDTVSITPGFCSKQSEPF</sequence>
<dbReference type="PANTHER" id="PTHR23282">
    <property type="entry name" value="APICAL ENDOSOMAL GLYCOPROTEIN PRECURSOR"/>
    <property type="match status" value="1"/>
</dbReference>
<dbReference type="Gene3D" id="2.60.120.200">
    <property type="match status" value="1"/>
</dbReference>
<dbReference type="Pfam" id="PF00629">
    <property type="entry name" value="MAM"/>
    <property type="match status" value="1"/>
</dbReference>
<feature type="domain" description="MAM" evidence="1">
    <location>
        <begin position="1"/>
        <end position="87"/>
    </location>
</feature>
<dbReference type="EnsemblMetazoa" id="CapteT106437">
    <property type="protein sequence ID" value="CapteP106437"/>
    <property type="gene ID" value="CapteG106437"/>
</dbReference>
<dbReference type="PROSITE" id="PS50060">
    <property type="entry name" value="MAM_2"/>
    <property type="match status" value="1"/>
</dbReference>
<reference evidence="2 4" key="2">
    <citation type="journal article" date="2013" name="Nature">
        <title>Insights into bilaterian evolution from three spiralian genomes.</title>
        <authorList>
            <person name="Simakov O."/>
            <person name="Marletaz F."/>
            <person name="Cho S.J."/>
            <person name="Edsinger-Gonzales E."/>
            <person name="Havlak P."/>
            <person name="Hellsten U."/>
            <person name="Kuo D.H."/>
            <person name="Larsson T."/>
            <person name="Lv J."/>
            <person name="Arendt D."/>
            <person name="Savage R."/>
            <person name="Osoegawa K."/>
            <person name="de Jong P."/>
            <person name="Grimwood J."/>
            <person name="Chapman J.A."/>
            <person name="Shapiro H."/>
            <person name="Aerts A."/>
            <person name="Otillar R.P."/>
            <person name="Terry A.Y."/>
            <person name="Boore J.L."/>
            <person name="Grigoriev I.V."/>
            <person name="Lindberg D.R."/>
            <person name="Seaver E.C."/>
            <person name="Weisblat D.A."/>
            <person name="Putnam N.H."/>
            <person name="Rokhsar D.S."/>
        </authorList>
    </citation>
    <scope>NUCLEOTIDE SEQUENCE</scope>
    <source>
        <strain evidence="2 4">I ESC-2004</strain>
    </source>
</reference>
<organism evidence="2">
    <name type="scientific">Capitella teleta</name>
    <name type="common">Polychaete worm</name>
    <dbReference type="NCBI Taxonomy" id="283909"/>
    <lineage>
        <taxon>Eukaryota</taxon>
        <taxon>Metazoa</taxon>
        <taxon>Spiralia</taxon>
        <taxon>Lophotrochozoa</taxon>
        <taxon>Annelida</taxon>
        <taxon>Polychaeta</taxon>
        <taxon>Sedentaria</taxon>
        <taxon>Scolecida</taxon>
        <taxon>Capitellidae</taxon>
        <taxon>Capitella</taxon>
    </lineage>
</organism>
<proteinExistence type="predicted"/>